<dbReference type="GO" id="GO:0005829">
    <property type="term" value="C:cytosol"/>
    <property type="evidence" value="ECO:0007669"/>
    <property type="project" value="TreeGrafter"/>
</dbReference>
<keyword evidence="6" id="KW-0067">ATP-binding</keyword>
<dbReference type="GO" id="GO:0004385">
    <property type="term" value="F:GMP kinase activity"/>
    <property type="evidence" value="ECO:0007669"/>
    <property type="project" value="UniProtKB-EC"/>
</dbReference>
<dbReference type="InterPro" id="IPR020590">
    <property type="entry name" value="Guanylate_kinase_CS"/>
</dbReference>
<dbReference type="Gene3D" id="3.40.50.300">
    <property type="entry name" value="P-loop containing nucleotide triphosphate hydrolases"/>
    <property type="match status" value="1"/>
</dbReference>
<evidence type="ECO:0000256" key="5">
    <source>
        <dbReference type="ARBA" id="ARBA00022777"/>
    </source>
</evidence>
<dbReference type="FunFam" id="3.30.63.10:FF:000002">
    <property type="entry name" value="Guanylate kinase 1"/>
    <property type="match status" value="1"/>
</dbReference>
<dbReference type="PANTHER" id="PTHR23117:SF13">
    <property type="entry name" value="GUANYLATE KINASE"/>
    <property type="match status" value="1"/>
</dbReference>
<dbReference type="EMBL" id="CASHTH010004267">
    <property type="protein sequence ID" value="CAI8055290.1"/>
    <property type="molecule type" value="Genomic_DNA"/>
</dbReference>
<comment type="similarity">
    <text evidence="1">Belongs to the guanylate kinase family.</text>
</comment>
<dbReference type="Proteomes" id="UP001174909">
    <property type="component" value="Unassembled WGS sequence"/>
</dbReference>
<dbReference type="InterPro" id="IPR017665">
    <property type="entry name" value="Guanylate_kinase"/>
</dbReference>
<dbReference type="InterPro" id="IPR008145">
    <property type="entry name" value="GK/Ca_channel_bsu"/>
</dbReference>
<evidence type="ECO:0000256" key="2">
    <source>
        <dbReference type="ARBA" id="ARBA00012961"/>
    </source>
</evidence>
<dbReference type="CDD" id="cd00071">
    <property type="entry name" value="GMPK"/>
    <property type="match status" value="1"/>
</dbReference>
<evidence type="ECO:0000313" key="9">
    <source>
        <dbReference type="Proteomes" id="UP001174909"/>
    </source>
</evidence>
<dbReference type="SUPFAM" id="SSF52540">
    <property type="entry name" value="P-loop containing nucleoside triphosphate hydrolases"/>
    <property type="match status" value="1"/>
</dbReference>
<dbReference type="Pfam" id="PF00625">
    <property type="entry name" value="Guanylate_kin"/>
    <property type="match status" value="1"/>
</dbReference>
<keyword evidence="4" id="KW-0547">Nucleotide-binding</keyword>
<organism evidence="8 9">
    <name type="scientific">Geodia barretti</name>
    <name type="common">Barrett's horny sponge</name>
    <dbReference type="NCBI Taxonomy" id="519541"/>
    <lineage>
        <taxon>Eukaryota</taxon>
        <taxon>Metazoa</taxon>
        <taxon>Porifera</taxon>
        <taxon>Demospongiae</taxon>
        <taxon>Heteroscleromorpha</taxon>
        <taxon>Tetractinellida</taxon>
        <taxon>Astrophorina</taxon>
        <taxon>Geodiidae</taxon>
        <taxon>Geodia</taxon>
    </lineage>
</organism>
<dbReference type="NCBIfam" id="TIGR03263">
    <property type="entry name" value="guanyl_kin"/>
    <property type="match status" value="1"/>
</dbReference>
<evidence type="ECO:0000256" key="3">
    <source>
        <dbReference type="ARBA" id="ARBA00022679"/>
    </source>
</evidence>
<evidence type="ECO:0000313" key="8">
    <source>
        <dbReference type="EMBL" id="CAI8055290.1"/>
    </source>
</evidence>
<dbReference type="AlphaFoldDB" id="A0AA35TVM4"/>
<dbReference type="SMART" id="SM00072">
    <property type="entry name" value="GuKc"/>
    <property type="match status" value="1"/>
</dbReference>
<sequence>MSASANNPVLGRRGLLLVLSSPSGAGKTTITRRLVELEGDDVAISVSHTTRPKRPDEIDGRDYHFVDKAGFARLRERGEFLESAEVFGHRYGSARDPVESALDAGRDVVFDIDWQGSQQLAEAVRDDLVSVFILPPSLEALEQRLNRRAQDSPAVVAQRMSRAGDEMRHYDEYDYVVVNTALERAVEEVRSILRAERLRRDRLRGLDDFVRRLTAGTEPAED</sequence>
<protein>
    <recommendedName>
        <fullName evidence="2">guanylate kinase</fullName>
        <ecNumber evidence="2">2.7.4.8</ecNumber>
    </recommendedName>
</protein>
<dbReference type="InterPro" id="IPR008144">
    <property type="entry name" value="Guanylate_kin-like_dom"/>
</dbReference>
<evidence type="ECO:0000256" key="6">
    <source>
        <dbReference type="ARBA" id="ARBA00022840"/>
    </source>
</evidence>
<keyword evidence="9" id="KW-1185">Reference proteome</keyword>
<dbReference type="Gene3D" id="3.30.63.10">
    <property type="entry name" value="Guanylate Kinase phosphate binding domain"/>
    <property type="match status" value="1"/>
</dbReference>
<keyword evidence="3" id="KW-0808">Transferase</keyword>
<comment type="caution">
    <text evidence="8">The sequence shown here is derived from an EMBL/GenBank/DDBJ whole genome shotgun (WGS) entry which is preliminary data.</text>
</comment>
<gene>
    <name evidence="8" type="ORF">GBAR_LOCUS30204</name>
</gene>
<evidence type="ECO:0000256" key="1">
    <source>
        <dbReference type="ARBA" id="ARBA00005790"/>
    </source>
</evidence>
<name>A0AA35TVM4_GEOBA</name>
<evidence type="ECO:0000256" key="4">
    <source>
        <dbReference type="ARBA" id="ARBA00022741"/>
    </source>
</evidence>
<evidence type="ECO:0000259" key="7">
    <source>
        <dbReference type="PROSITE" id="PS50052"/>
    </source>
</evidence>
<dbReference type="PROSITE" id="PS00856">
    <property type="entry name" value="GUANYLATE_KINASE_1"/>
    <property type="match status" value="1"/>
</dbReference>
<dbReference type="PROSITE" id="PS50052">
    <property type="entry name" value="GUANYLATE_KINASE_2"/>
    <property type="match status" value="1"/>
</dbReference>
<accession>A0AA35TVM4</accession>
<dbReference type="GO" id="GO:0005524">
    <property type="term" value="F:ATP binding"/>
    <property type="evidence" value="ECO:0007669"/>
    <property type="project" value="UniProtKB-KW"/>
</dbReference>
<keyword evidence="5 8" id="KW-0418">Kinase</keyword>
<reference evidence="8" key="1">
    <citation type="submission" date="2023-03" db="EMBL/GenBank/DDBJ databases">
        <authorList>
            <person name="Steffen K."/>
            <person name="Cardenas P."/>
        </authorList>
    </citation>
    <scope>NUCLEOTIDE SEQUENCE</scope>
</reference>
<dbReference type="InterPro" id="IPR027417">
    <property type="entry name" value="P-loop_NTPase"/>
</dbReference>
<dbReference type="HAMAP" id="MF_00328">
    <property type="entry name" value="Guanylate_kinase"/>
    <property type="match status" value="1"/>
</dbReference>
<dbReference type="PANTHER" id="PTHR23117">
    <property type="entry name" value="GUANYLATE KINASE-RELATED"/>
    <property type="match status" value="1"/>
</dbReference>
<proteinExistence type="inferred from homology"/>
<dbReference type="EC" id="2.7.4.8" evidence="2"/>
<feature type="domain" description="Guanylate kinase-like" evidence="7">
    <location>
        <begin position="14"/>
        <end position="194"/>
    </location>
</feature>